<evidence type="ECO:0000313" key="2">
    <source>
        <dbReference type="Ensembl" id="ENSSORP00005047884.1"/>
    </source>
</evidence>
<dbReference type="InParanoid" id="A0A673C3R5"/>
<dbReference type="Ensembl" id="ENSSORT00005049069.1">
    <property type="protein sequence ID" value="ENSSORP00005047884.1"/>
    <property type="gene ID" value="ENSSORG00005021864.1"/>
</dbReference>
<feature type="compositionally biased region" description="Basic residues" evidence="1">
    <location>
        <begin position="259"/>
        <end position="273"/>
    </location>
</feature>
<proteinExistence type="predicted"/>
<dbReference type="Pfam" id="PF08208">
    <property type="entry name" value="RNA_polI_A34"/>
    <property type="match status" value="1"/>
</dbReference>
<name>A0A673C3R5_9TELE</name>
<evidence type="ECO:0000313" key="3">
    <source>
        <dbReference type="Proteomes" id="UP000472271"/>
    </source>
</evidence>
<reference evidence="2" key="3">
    <citation type="submission" date="2025-09" db="UniProtKB">
        <authorList>
            <consortium name="Ensembl"/>
        </authorList>
    </citation>
    <scope>IDENTIFICATION</scope>
</reference>
<dbReference type="GO" id="GO:0006360">
    <property type="term" value="P:transcription by RNA polymerase I"/>
    <property type="evidence" value="ECO:0007669"/>
    <property type="project" value="InterPro"/>
</dbReference>
<dbReference type="Proteomes" id="UP000472271">
    <property type="component" value="Chromosome 13"/>
</dbReference>
<feature type="region of interest" description="Disordered" evidence="1">
    <location>
        <begin position="198"/>
        <end position="273"/>
    </location>
</feature>
<dbReference type="AlphaFoldDB" id="A0A673C3R5"/>
<reference evidence="2" key="1">
    <citation type="submission" date="2019-06" db="EMBL/GenBank/DDBJ databases">
        <authorList>
            <consortium name="Wellcome Sanger Institute Data Sharing"/>
        </authorList>
    </citation>
    <scope>NUCLEOTIDE SEQUENCE [LARGE SCALE GENOMIC DNA]</scope>
</reference>
<accession>A0A673C3R5</accession>
<keyword evidence="3" id="KW-1185">Reference proteome</keyword>
<evidence type="ECO:0000256" key="1">
    <source>
        <dbReference type="SAM" id="MobiDB-lite"/>
    </source>
</evidence>
<organism evidence="2 3">
    <name type="scientific">Sphaeramia orbicularis</name>
    <name type="common">orbiculate cardinalfish</name>
    <dbReference type="NCBI Taxonomy" id="375764"/>
    <lineage>
        <taxon>Eukaryota</taxon>
        <taxon>Metazoa</taxon>
        <taxon>Chordata</taxon>
        <taxon>Craniata</taxon>
        <taxon>Vertebrata</taxon>
        <taxon>Euteleostomi</taxon>
        <taxon>Actinopterygii</taxon>
        <taxon>Neopterygii</taxon>
        <taxon>Teleostei</taxon>
        <taxon>Neoteleostei</taxon>
        <taxon>Acanthomorphata</taxon>
        <taxon>Gobiaria</taxon>
        <taxon>Kurtiformes</taxon>
        <taxon>Apogonoidei</taxon>
        <taxon>Apogonidae</taxon>
        <taxon>Apogoninae</taxon>
        <taxon>Sphaeramia</taxon>
    </lineage>
</organism>
<reference evidence="2" key="2">
    <citation type="submission" date="2025-08" db="UniProtKB">
        <authorList>
            <consortium name="Ensembl"/>
        </authorList>
    </citation>
    <scope>IDENTIFICATION</scope>
</reference>
<evidence type="ECO:0008006" key="4">
    <source>
        <dbReference type="Google" id="ProtNLM"/>
    </source>
</evidence>
<feature type="compositionally biased region" description="Basic residues" evidence="1">
    <location>
        <begin position="159"/>
        <end position="168"/>
    </location>
</feature>
<sequence>NSTWTERDSNHQPFGLQTLKVPAAEGGASTGADHQIYSVLASTHGTSDLHLLTKAHPSSDAAVFGPAFSGQLNICETYGDANANQNPQVVPATPAPTIPPGLKQRFHPFGSKTPRLTCVAESEVDGAAYGPSSATLRPLVMKRFIEETRAEEEDEEGRRRKKKKKEKRIKTELPDDVDALVRVKTEPAMALRDEMMAERFPFEEDTALDERRKKKKKKKDREREEVEEGLEPSVRVKQEEVTVKCEPVDTSYGDGMDGKKKKKKKKKNKTDDD</sequence>
<feature type="compositionally biased region" description="Basic and acidic residues" evidence="1">
    <location>
        <begin position="234"/>
        <end position="247"/>
    </location>
</feature>
<feature type="region of interest" description="Disordered" evidence="1">
    <location>
        <begin position="149"/>
        <end position="169"/>
    </location>
</feature>
<protein>
    <recommendedName>
        <fullName evidence="4">CD3e molecule, epsilon associated protein</fullName>
    </recommendedName>
</protein>
<dbReference type="InterPro" id="IPR013240">
    <property type="entry name" value="DNA-dir_RNA_pol1_su_RPA34"/>
</dbReference>